<accession>A0A0E9QTW7</accession>
<keyword evidence="1" id="KW-1133">Transmembrane helix</keyword>
<dbReference type="AlphaFoldDB" id="A0A0E9QTW7"/>
<reference evidence="2" key="1">
    <citation type="submission" date="2014-11" db="EMBL/GenBank/DDBJ databases">
        <authorList>
            <person name="Amaro Gonzalez C."/>
        </authorList>
    </citation>
    <scope>NUCLEOTIDE SEQUENCE</scope>
</reference>
<evidence type="ECO:0000313" key="2">
    <source>
        <dbReference type="EMBL" id="JAH20249.1"/>
    </source>
</evidence>
<keyword evidence="1" id="KW-0472">Membrane</keyword>
<reference evidence="2" key="2">
    <citation type="journal article" date="2015" name="Fish Shellfish Immunol.">
        <title>Early steps in the European eel (Anguilla anguilla)-Vibrio vulnificus interaction in the gills: Role of the RtxA13 toxin.</title>
        <authorList>
            <person name="Callol A."/>
            <person name="Pajuelo D."/>
            <person name="Ebbesson L."/>
            <person name="Teles M."/>
            <person name="MacKenzie S."/>
            <person name="Amaro C."/>
        </authorList>
    </citation>
    <scope>NUCLEOTIDE SEQUENCE</scope>
</reference>
<feature type="transmembrane region" description="Helical" evidence="1">
    <location>
        <begin position="12"/>
        <end position="35"/>
    </location>
</feature>
<name>A0A0E9QTW7_ANGAN</name>
<organism evidence="2">
    <name type="scientific">Anguilla anguilla</name>
    <name type="common">European freshwater eel</name>
    <name type="synonym">Muraena anguilla</name>
    <dbReference type="NCBI Taxonomy" id="7936"/>
    <lineage>
        <taxon>Eukaryota</taxon>
        <taxon>Metazoa</taxon>
        <taxon>Chordata</taxon>
        <taxon>Craniata</taxon>
        <taxon>Vertebrata</taxon>
        <taxon>Euteleostomi</taxon>
        <taxon>Actinopterygii</taxon>
        <taxon>Neopterygii</taxon>
        <taxon>Teleostei</taxon>
        <taxon>Anguilliformes</taxon>
        <taxon>Anguillidae</taxon>
        <taxon>Anguilla</taxon>
    </lineage>
</organism>
<protein>
    <submittedName>
        <fullName evidence="2">Uncharacterized protein</fullName>
    </submittedName>
</protein>
<sequence length="50" mass="5729">MTFCRCEGRLYCRWWSFMVWGLFLIAGLVFPSALLCTSQPSDFNSVITSS</sequence>
<evidence type="ECO:0000256" key="1">
    <source>
        <dbReference type="SAM" id="Phobius"/>
    </source>
</evidence>
<proteinExistence type="predicted"/>
<keyword evidence="1" id="KW-0812">Transmembrane</keyword>
<dbReference type="EMBL" id="GBXM01088328">
    <property type="protein sequence ID" value="JAH20249.1"/>
    <property type="molecule type" value="Transcribed_RNA"/>
</dbReference>